<accession>A0A9P7MP97</accession>
<name>A0A9P7MP97_9HYPO</name>
<organism evidence="1 2">
    <name type="scientific">Claviceps arundinis</name>
    <dbReference type="NCBI Taxonomy" id="1623583"/>
    <lineage>
        <taxon>Eukaryota</taxon>
        <taxon>Fungi</taxon>
        <taxon>Dikarya</taxon>
        <taxon>Ascomycota</taxon>
        <taxon>Pezizomycotina</taxon>
        <taxon>Sordariomycetes</taxon>
        <taxon>Hypocreomycetidae</taxon>
        <taxon>Hypocreales</taxon>
        <taxon>Clavicipitaceae</taxon>
        <taxon>Claviceps</taxon>
    </lineage>
</organism>
<proteinExistence type="predicted"/>
<evidence type="ECO:0000313" key="2">
    <source>
        <dbReference type="Proteomes" id="UP000784919"/>
    </source>
</evidence>
<sequence length="95" mass="10806">MAETNTMDETDRVLELLRCVDLEYPDGQLLECFLLDSKDPLQTARYILGRCSADGDSLDLATLLSDWKRLISLCMYIQPKHLGGVVLMMMSSYVR</sequence>
<comment type="caution">
    <text evidence="1">The sequence shown here is derived from an EMBL/GenBank/DDBJ whole genome shotgun (WGS) entry which is preliminary data.</text>
</comment>
<evidence type="ECO:0000313" key="1">
    <source>
        <dbReference type="EMBL" id="KAG5962760.1"/>
    </source>
</evidence>
<dbReference type="OrthoDB" id="3250044at2759"/>
<protein>
    <submittedName>
        <fullName evidence="1">Uncharacterized protein</fullName>
    </submittedName>
</protein>
<dbReference type="EMBL" id="SRPS01000212">
    <property type="protein sequence ID" value="KAG5962760.1"/>
    <property type="molecule type" value="Genomic_DNA"/>
</dbReference>
<dbReference type="AlphaFoldDB" id="A0A9P7MP97"/>
<reference evidence="1" key="1">
    <citation type="journal article" date="2020" name="bioRxiv">
        <title>Whole genome comparisons of ergot fungi reveals the divergence and evolution of species within the genus Claviceps are the result of varying mechanisms driving genome evolution and host range expansion.</title>
        <authorList>
            <person name="Wyka S.A."/>
            <person name="Mondo S.J."/>
            <person name="Liu M."/>
            <person name="Dettman J."/>
            <person name="Nalam V."/>
            <person name="Broders K.D."/>
        </authorList>
    </citation>
    <scope>NUCLEOTIDE SEQUENCE</scope>
    <source>
        <strain evidence="1">CCC 1102</strain>
    </source>
</reference>
<gene>
    <name evidence="1" type="ORF">E4U56_003212</name>
</gene>
<dbReference type="Proteomes" id="UP000784919">
    <property type="component" value="Unassembled WGS sequence"/>
</dbReference>